<dbReference type="PANTHER" id="PTHR11913">
    <property type="entry name" value="COFILIN-RELATED"/>
    <property type="match status" value="1"/>
</dbReference>
<comment type="similarity">
    <text evidence="1">Belongs to the actin-binding proteins ADF family.</text>
</comment>
<name>A0A7M5UZ26_9CNID</name>
<dbReference type="OrthoDB" id="10249245at2759"/>
<dbReference type="EnsemblMetazoa" id="CLYHEMT003586.1">
    <property type="protein sequence ID" value="CLYHEMP003586.1"/>
    <property type="gene ID" value="CLYHEMG003586"/>
</dbReference>
<dbReference type="GO" id="GO:0015629">
    <property type="term" value="C:actin cytoskeleton"/>
    <property type="evidence" value="ECO:0007669"/>
    <property type="project" value="InterPro"/>
</dbReference>
<dbReference type="Proteomes" id="UP000594262">
    <property type="component" value="Unplaced"/>
</dbReference>
<organism evidence="4 5">
    <name type="scientific">Clytia hemisphaerica</name>
    <dbReference type="NCBI Taxonomy" id="252671"/>
    <lineage>
        <taxon>Eukaryota</taxon>
        <taxon>Metazoa</taxon>
        <taxon>Cnidaria</taxon>
        <taxon>Hydrozoa</taxon>
        <taxon>Hydroidolina</taxon>
        <taxon>Leptothecata</taxon>
        <taxon>Obeliida</taxon>
        <taxon>Clytiidae</taxon>
        <taxon>Clytia</taxon>
    </lineage>
</organism>
<dbReference type="InterPro" id="IPR029006">
    <property type="entry name" value="ADF-H/Gelsolin-like_dom_sf"/>
</dbReference>
<keyword evidence="2" id="KW-0009">Actin-binding</keyword>
<sequence length="156" mass="18197">MPHVNTHSGIKCDKAVLESFNKLHKSKSIRWITFKIRRGICNFITTVDQVSKSRDDTFQDFLNALPEYDPRFAVFEFSYKAYDANVIKTRPLYVYWCPSEKTTLESKTLYSATTALVHKELSSVTPLKKIEIMDREELKEDGLLKAFLPLREIERD</sequence>
<evidence type="ECO:0000313" key="5">
    <source>
        <dbReference type="Proteomes" id="UP000594262"/>
    </source>
</evidence>
<feature type="domain" description="ADF-H" evidence="3">
    <location>
        <begin position="7"/>
        <end position="148"/>
    </location>
</feature>
<dbReference type="GO" id="GO:0030042">
    <property type="term" value="P:actin filament depolymerization"/>
    <property type="evidence" value="ECO:0007669"/>
    <property type="project" value="InterPro"/>
</dbReference>
<dbReference type="Gene3D" id="3.40.20.10">
    <property type="entry name" value="Severin"/>
    <property type="match status" value="1"/>
</dbReference>
<dbReference type="RefSeq" id="XP_066926584.1">
    <property type="nucleotide sequence ID" value="XM_067070483.1"/>
</dbReference>
<dbReference type="SUPFAM" id="SSF55753">
    <property type="entry name" value="Actin depolymerizing proteins"/>
    <property type="match status" value="1"/>
</dbReference>
<dbReference type="AlphaFoldDB" id="A0A7M5UZ26"/>
<keyword evidence="5" id="KW-1185">Reference proteome</keyword>
<dbReference type="GO" id="GO:0003779">
    <property type="term" value="F:actin binding"/>
    <property type="evidence" value="ECO:0007669"/>
    <property type="project" value="UniProtKB-KW"/>
</dbReference>
<dbReference type="InterPro" id="IPR017904">
    <property type="entry name" value="ADF/Cofilin"/>
</dbReference>
<dbReference type="Pfam" id="PF00241">
    <property type="entry name" value="Cofilin_ADF"/>
    <property type="match status" value="1"/>
</dbReference>
<evidence type="ECO:0000313" key="4">
    <source>
        <dbReference type="EnsemblMetazoa" id="CLYHEMP003586.1"/>
    </source>
</evidence>
<protein>
    <recommendedName>
        <fullName evidence="3">ADF-H domain-containing protein</fullName>
    </recommendedName>
</protein>
<reference evidence="4" key="1">
    <citation type="submission" date="2021-01" db="UniProtKB">
        <authorList>
            <consortium name="EnsemblMetazoa"/>
        </authorList>
    </citation>
    <scope>IDENTIFICATION</scope>
</reference>
<dbReference type="GeneID" id="136813969"/>
<evidence type="ECO:0000256" key="1">
    <source>
        <dbReference type="ARBA" id="ARBA00006844"/>
    </source>
</evidence>
<evidence type="ECO:0000256" key="2">
    <source>
        <dbReference type="ARBA" id="ARBA00023203"/>
    </source>
</evidence>
<accession>A0A7M5UZ26</accession>
<proteinExistence type="inferred from homology"/>
<dbReference type="SMART" id="SM00102">
    <property type="entry name" value="ADF"/>
    <property type="match status" value="1"/>
</dbReference>
<dbReference type="InterPro" id="IPR002108">
    <property type="entry name" value="ADF-H"/>
</dbReference>
<evidence type="ECO:0000259" key="3">
    <source>
        <dbReference type="PROSITE" id="PS51263"/>
    </source>
</evidence>
<dbReference type="PROSITE" id="PS51263">
    <property type="entry name" value="ADF_H"/>
    <property type="match status" value="1"/>
</dbReference>